<keyword evidence="3" id="KW-1185">Reference proteome</keyword>
<evidence type="ECO:0000313" key="2">
    <source>
        <dbReference type="EMBL" id="RSH89419.1"/>
    </source>
</evidence>
<feature type="region of interest" description="Disordered" evidence="1">
    <location>
        <begin position="355"/>
        <end position="417"/>
    </location>
</feature>
<dbReference type="OrthoDB" id="10691192at2759"/>
<evidence type="ECO:0000313" key="3">
    <source>
        <dbReference type="Proteomes" id="UP000279259"/>
    </source>
</evidence>
<feature type="compositionally biased region" description="Basic and acidic residues" evidence="1">
    <location>
        <begin position="213"/>
        <end position="230"/>
    </location>
</feature>
<name>A0A427YE35_9TREE</name>
<feature type="compositionally biased region" description="Basic and acidic residues" evidence="1">
    <location>
        <begin position="100"/>
        <end position="109"/>
    </location>
</feature>
<feature type="compositionally biased region" description="Polar residues" evidence="1">
    <location>
        <begin position="408"/>
        <end position="417"/>
    </location>
</feature>
<gene>
    <name evidence="2" type="ORF">EHS25_001968</name>
</gene>
<evidence type="ECO:0000256" key="1">
    <source>
        <dbReference type="SAM" id="MobiDB-lite"/>
    </source>
</evidence>
<proteinExistence type="predicted"/>
<dbReference type="AlphaFoldDB" id="A0A427YE35"/>
<reference evidence="2 3" key="1">
    <citation type="submission" date="2018-11" db="EMBL/GenBank/DDBJ databases">
        <title>Genome sequence of Saitozyma podzolica DSM 27192.</title>
        <authorList>
            <person name="Aliyu H."/>
            <person name="Gorte O."/>
            <person name="Ochsenreither K."/>
        </authorList>
    </citation>
    <scope>NUCLEOTIDE SEQUENCE [LARGE SCALE GENOMIC DNA]</scope>
    <source>
        <strain evidence="2 3">DSM 27192</strain>
    </source>
</reference>
<feature type="compositionally biased region" description="Basic and acidic residues" evidence="1">
    <location>
        <begin position="239"/>
        <end position="267"/>
    </location>
</feature>
<feature type="compositionally biased region" description="Polar residues" evidence="1">
    <location>
        <begin position="116"/>
        <end position="125"/>
    </location>
</feature>
<comment type="caution">
    <text evidence="2">The sequence shown here is derived from an EMBL/GenBank/DDBJ whole genome shotgun (WGS) entry which is preliminary data.</text>
</comment>
<dbReference type="Proteomes" id="UP000279259">
    <property type="component" value="Unassembled WGS sequence"/>
</dbReference>
<feature type="region of interest" description="Disordered" evidence="1">
    <location>
        <begin position="61"/>
        <end position="145"/>
    </location>
</feature>
<dbReference type="EMBL" id="RSCD01000013">
    <property type="protein sequence ID" value="RSH89419.1"/>
    <property type="molecule type" value="Genomic_DNA"/>
</dbReference>
<organism evidence="2 3">
    <name type="scientific">Saitozyma podzolica</name>
    <dbReference type="NCBI Taxonomy" id="1890683"/>
    <lineage>
        <taxon>Eukaryota</taxon>
        <taxon>Fungi</taxon>
        <taxon>Dikarya</taxon>
        <taxon>Basidiomycota</taxon>
        <taxon>Agaricomycotina</taxon>
        <taxon>Tremellomycetes</taxon>
        <taxon>Tremellales</taxon>
        <taxon>Trimorphomycetaceae</taxon>
        <taxon>Saitozyma</taxon>
    </lineage>
</organism>
<accession>A0A427YE35</accession>
<sequence>MKTTASNTVTLSSLAEPQVALALIPLRRLAILDLICLTATSTTWLSYRRVLALVPRSLAGTRLSKNGSSGSGDKTQPVLDKKGVDVDNDYTTEKPGLWRKPQDDSRPEDTAPGLWQGTSRVQATDPSPKKDMPLLDPEEANDTVPLPETKAACLWQARNGSKATQEAQASEKKLTMIYQHSKLPEKTVADKSGSNQGDRLPEKSGKPSNAKETSAKQELPEMDELDKASLEEPSPPSQKVKDTGDSKSGPEKTGKKDKESKKNKETEAVTEGNTSQEESSSELDPALRNISDQFQDIMKETPKSKKSDQVMEDFNGRSEEEQQEWVKDKLQEEGWEEGWGWLATVDDVREGEAFRKAPQQVPTMAHKNWKGDKKNVVHQQSPPRTKVDNQISSDKTTTLQKNKKQSDNQEQGTGEQDSQASYLYPLAMLAKVFQSCDMLLSSQHSH</sequence>
<feature type="region of interest" description="Disordered" evidence="1">
    <location>
        <begin position="162"/>
        <end position="327"/>
    </location>
</feature>
<feature type="compositionally biased region" description="Polar residues" evidence="1">
    <location>
        <begin position="377"/>
        <end position="400"/>
    </location>
</feature>
<feature type="compositionally biased region" description="Polar residues" evidence="1">
    <location>
        <begin position="63"/>
        <end position="74"/>
    </location>
</feature>
<protein>
    <submittedName>
        <fullName evidence="2">Uncharacterized protein</fullName>
    </submittedName>
</protein>
<feature type="compositionally biased region" description="Basic and acidic residues" evidence="1">
    <location>
        <begin position="297"/>
        <end position="327"/>
    </location>
</feature>